<evidence type="ECO:0000313" key="8">
    <source>
        <dbReference type="Proteomes" id="UP000436138"/>
    </source>
</evidence>
<dbReference type="SUPFAM" id="SSF88946">
    <property type="entry name" value="Sigma2 domain of RNA polymerase sigma factors"/>
    <property type="match status" value="1"/>
</dbReference>
<dbReference type="InterPro" id="IPR013324">
    <property type="entry name" value="RNA_pol_sigma_r3/r4-like"/>
</dbReference>
<dbReference type="GO" id="GO:0006352">
    <property type="term" value="P:DNA-templated transcription initiation"/>
    <property type="evidence" value="ECO:0007669"/>
    <property type="project" value="InterPro"/>
</dbReference>
<dbReference type="RefSeq" id="WP_158916877.1">
    <property type="nucleotide sequence ID" value="NZ_CP047020.1"/>
</dbReference>
<evidence type="ECO:0000256" key="4">
    <source>
        <dbReference type="ARBA" id="ARBA00023163"/>
    </source>
</evidence>
<name>A0A6I6MV89_9ACTN</name>
<evidence type="ECO:0000256" key="3">
    <source>
        <dbReference type="ARBA" id="ARBA00023082"/>
    </source>
</evidence>
<dbReference type="Gene3D" id="1.10.10.10">
    <property type="entry name" value="Winged helix-like DNA-binding domain superfamily/Winged helix DNA-binding domain"/>
    <property type="match status" value="1"/>
</dbReference>
<comment type="similarity">
    <text evidence="1">Belongs to the sigma-70 factor family. ECF subfamily.</text>
</comment>
<dbReference type="InterPro" id="IPR013325">
    <property type="entry name" value="RNA_pol_sigma_r2"/>
</dbReference>
<dbReference type="NCBIfam" id="TIGR02937">
    <property type="entry name" value="sigma70-ECF"/>
    <property type="match status" value="1"/>
</dbReference>
<feature type="domain" description="RNA polymerase sigma-70 region 2" evidence="5">
    <location>
        <begin position="28"/>
        <end position="92"/>
    </location>
</feature>
<sequence>MTNLNAPTDEELTRRAQAGETAALGLLLARHQAPMRAVALSLLGYGPDAEDAVQDAALTALRRIGDVRDPAAVGAWLRAIVRNSSRMRLRAGREAPGLDALEHLHACDHWPSYPSYLSHPERVVDQHAMRDWIWDAVEQLPEPLRLVLMLRHFSNITSYQEIAHACEIPVGTVRSRLNQARAKLAQVLLATATHVHDGASRLAEESRREAEVTLDGARRGCQPREILELWPPEAELVGVLGTPGERCHPFPAMRQNRDKGITQHLRHVVASRSVTIWEMDVTNPAGIPDPCPPTLAWLMIRRNRRVQTLRVVFPQPQR</sequence>
<keyword evidence="4" id="KW-0804">Transcription</keyword>
<dbReference type="Pfam" id="PF08281">
    <property type="entry name" value="Sigma70_r4_2"/>
    <property type="match status" value="1"/>
</dbReference>
<dbReference type="KEGG" id="sbro:GQF42_01160"/>
<organism evidence="7 8">
    <name type="scientific">Streptomyces broussonetiae</name>
    <dbReference type="NCBI Taxonomy" id="2686304"/>
    <lineage>
        <taxon>Bacteria</taxon>
        <taxon>Bacillati</taxon>
        <taxon>Actinomycetota</taxon>
        <taxon>Actinomycetes</taxon>
        <taxon>Kitasatosporales</taxon>
        <taxon>Streptomycetaceae</taxon>
        <taxon>Streptomyces</taxon>
    </lineage>
</organism>
<dbReference type="InterPro" id="IPR013249">
    <property type="entry name" value="RNA_pol_sigma70_r4_t2"/>
</dbReference>
<dbReference type="Proteomes" id="UP000436138">
    <property type="component" value="Chromosome"/>
</dbReference>
<keyword evidence="2" id="KW-0805">Transcription regulation</keyword>
<keyword evidence="3" id="KW-0731">Sigma factor</keyword>
<evidence type="ECO:0000259" key="5">
    <source>
        <dbReference type="Pfam" id="PF04542"/>
    </source>
</evidence>
<evidence type="ECO:0000256" key="2">
    <source>
        <dbReference type="ARBA" id="ARBA00023015"/>
    </source>
</evidence>
<dbReference type="Gene3D" id="1.10.1740.10">
    <property type="match status" value="1"/>
</dbReference>
<gene>
    <name evidence="7" type="ORF">GQF42_01160</name>
</gene>
<dbReference type="PANTHER" id="PTHR43133:SF51">
    <property type="entry name" value="RNA POLYMERASE SIGMA FACTOR"/>
    <property type="match status" value="1"/>
</dbReference>
<accession>A0A6I6MV89</accession>
<dbReference type="GO" id="GO:0003677">
    <property type="term" value="F:DNA binding"/>
    <property type="evidence" value="ECO:0007669"/>
    <property type="project" value="InterPro"/>
</dbReference>
<dbReference type="CDD" id="cd06171">
    <property type="entry name" value="Sigma70_r4"/>
    <property type="match status" value="1"/>
</dbReference>
<dbReference type="InterPro" id="IPR007627">
    <property type="entry name" value="RNA_pol_sigma70_r2"/>
</dbReference>
<dbReference type="AlphaFoldDB" id="A0A6I6MV89"/>
<dbReference type="Pfam" id="PF04542">
    <property type="entry name" value="Sigma70_r2"/>
    <property type="match status" value="1"/>
</dbReference>
<proteinExistence type="inferred from homology"/>
<dbReference type="InterPro" id="IPR036388">
    <property type="entry name" value="WH-like_DNA-bd_sf"/>
</dbReference>
<dbReference type="EMBL" id="CP047020">
    <property type="protein sequence ID" value="QHA02141.1"/>
    <property type="molecule type" value="Genomic_DNA"/>
</dbReference>
<dbReference type="InterPro" id="IPR039425">
    <property type="entry name" value="RNA_pol_sigma-70-like"/>
</dbReference>
<evidence type="ECO:0000313" key="7">
    <source>
        <dbReference type="EMBL" id="QHA02141.1"/>
    </source>
</evidence>
<keyword evidence="8" id="KW-1185">Reference proteome</keyword>
<evidence type="ECO:0000259" key="6">
    <source>
        <dbReference type="Pfam" id="PF08281"/>
    </source>
</evidence>
<reference evidence="7 8" key="1">
    <citation type="submission" date="2019-12" db="EMBL/GenBank/DDBJ databases">
        <title>Streptomyces sp. strain T44 isolated from rhizosphere soil of Broussonetia papyrifera.</title>
        <authorList>
            <person name="Mo P."/>
        </authorList>
    </citation>
    <scope>NUCLEOTIDE SEQUENCE [LARGE SCALE GENOMIC DNA]</scope>
    <source>
        <strain evidence="7 8">T44</strain>
    </source>
</reference>
<evidence type="ECO:0000256" key="1">
    <source>
        <dbReference type="ARBA" id="ARBA00010641"/>
    </source>
</evidence>
<dbReference type="PANTHER" id="PTHR43133">
    <property type="entry name" value="RNA POLYMERASE ECF-TYPE SIGMA FACTO"/>
    <property type="match status" value="1"/>
</dbReference>
<dbReference type="GO" id="GO:0016987">
    <property type="term" value="F:sigma factor activity"/>
    <property type="evidence" value="ECO:0007669"/>
    <property type="project" value="UniProtKB-KW"/>
</dbReference>
<dbReference type="InterPro" id="IPR014284">
    <property type="entry name" value="RNA_pol_sigma-70_dom"/>
</dbReference>
<feature type="domain" description="RNA polymerase sigma factor 70 region 4 type 2" evidence="6">
    <location>
        <begin position="131"/>
        <end position="184"/>
    </location>
</feature>
<dbReference type="SUPFAM" id="SSF88659">
    <property type="entry name" value="Sigma3 and sigma4 domains of RNA polymerase sigma factors"/>
    <property type="match status" value="1"/>
</dbReference>
<protein>
    <submittedName>
        <fullName evidence="7">Sigma-70 family RNA polymerase sigma factor</fullName>
    </submittedName>
</protein>